<dbReference type="EMBL" id="CP109527">
    <property type="protein sequence ID" value="WTY37883.1"/>
    <property type="molecule type" value="Genomic_DNA"/>
</dbReference>
<evidence type="ECO:0000313" key="3">
    <source>
        <dbReference type="Proteomes" id="UP001621418"/>
    </source>
</evidence>
<dbReference type="GO" id="GO:0005524">
    <property type="term" value="F:ATP binding"/>
    <property type="evidence" value="ECO:0007669"/>
    <property type="project" value="UniProtKB-KW"/>
</dbReference>
<dbReference type="InterPro" id="IPR049052">
    <property type="entry name" value="nSTAND1"/>
</dbReference>
<accession>A0ABZ1ND78</accession>
<dbReference type="InterPro" id="IPR027417">
    <property type="entry name" value="P-loop_NTPase"/>
</dbReference>
<evidence type="ECO:0000313" key="2">
    <source>
        <dbReference type="EMBL" id="WTY37883.1"/>
    </source>
</evidence>
<protein>
    <submittedName>
        <fullName evidence="2">ATP-binding protein</fullName>
    </submittedName>
</protein>
<reference evidence="2 3" key="1">
    <citation type="submission" date="2022-10" db="EMBL/GenBank/DDBJ databases">
        <title>The complete genomes of actinobacterial strains from the NBC collection.</title>
        <authorList>
            <person name="Joergensen T.S."/>
            <person name="Alvarez Arevalo M."/>
            <person name="Sterndorff E.B."/>
            <person name="Faurdal D."/>
            <person name="Vuksanovic O."/>
            <person name="Mourched A.-S."/>
            <person name="Charusanti P."/>
            <person name="Shaw S."/>
            <person name="Blin K."/>
            <person name="Weber T."/>
        </authorList>
    </citation>
    <scope>NUCLEOTIDE SEQUENCE [LARGE SCALE GENOMIC DNA]</scope>
    <source>
        <strain evidence="2 3">NBC_01413</strain>
    </source>
</reference>
<dbReference type="Pfam" id="PF20703">
    <property type="entry name" value="nSTAND1"/>
    <property type="match status" value="1"/>
</dbReference>
<keyword evidence="3" id="KW-1185">Reference proteome</keyword>
<name>A0ABZ1ND78_9NOCA</name>
<feature type="domain" description="Novel STAND NTPase 1" evidence="1">
    <location>
        <begin position="120"/>
        <end position="249"/>
    </location>
</feature>
<dbReference type="SUPFAM" id="SSF52540">
    <property type="entry name" value="P-loop containing nucleoside triphosphate hydrolases"/>
    <property type="match status" value="1"/>
</dbReference>
<keyword evidence="2" id="KW-0547">Nucleotide-binding</keyword>
<gene>
    <name evidence="2" type="ORF">OG308_08600</name>
</gene>
<organism evidence="2 3">
    <name type="scientific">Nocardia salmonicida</name>
    <dbReference type="NCBI Taxonomy" id="53431"/>
    <lineage>
        <taxon>Bacteria</taxon>
        <taxon>Bacillati</taxon>
        <taxon>Actinomycetota</taxon>
        <taxon>Actinomycetes</taxon>
        <taxon>Mycobacteriales</taxon>
        <taxon>Nocardiaceae</taxon>
        <taxon>Nocardia</taxon>
    </lineage>
</organism>
<sequence>MTNSDEQSSSPRALFVQRFAELYAAAGNPTLRRVATATERRMRGAQAGTPSPQRISDWKAGRNVPARFESLLPVVLTLVEMTAKAQRDLPRKLADPHEWQRLWQESVTWTAAAGDGETCPYPGLRAYLPEEHTLFFGREQATAEFVDLVRATTGIVVLIGASGAGKSSLLAAGLRPTIDLPTATMTPGATPTTGLAATLTDDLRVLIVDQFEELFTLCQDEAERAAFLSALADLPDSVTVVLALRADFY</sequence>
<proteinExistence type="predicted"/>
<evidence type="ECO:0000259" key="1">
    <source>
        <dbReference type="Pfam" id="PF20703"/>
    </source>
</evidence>
<keyword evidence="2" id="KW-0067">ATP-binding</keyword>
<dbReference type="Proteomes" id="UP001621418">
    <property type="component" value="Chromosome"/>
</dbReference>